<dbReference type="Pfam" id="PF00903">
    <property type="entry name" value="Glyoxalase"/>
    <property type="match status" value="1"/>
</dbReference>
<keyword evidence="1" id="KW-0479">Metal-binding</keyword>
<dbReference type="InterPro" id="IPR004360">
    <property type="entry name" value="Glyas_Fos-R_dOase_dom"/>
</dbReference>
<dbReference type="EMBL" id="JBHLZP010000063">
    <property type="protein sequence ID" value="MFB9832835.1"/>
    <property type="molecule type" value="Genomic_DNA"/>
</dbReference>
<dbReference type="Gene3D" id="3.10.180.10">
    <property type="entry name" value="2,3-Dihydroxybiphenyl 1,2-Dioxygenase, domain 1"/>
    <property type="match status" value="1"/>
</dbReference>
<evidence type="ECO:0000256" key="1">
    <source>
        <dbReference type="ARBA" id="ARBA00022723"/>
    </source>
</evidence>
<evidence type="ECO:0000313" key="3">
    <source>
        <dbReference type="EMBL" id="MFB9832835.1"/>
    </source>
</evidence>
<sequence>MISLHHAHLMATDIDATIAFWCDGFGAQVVHDVEFAGARNIFLRIGTGRIHLYDQPPKTVGQGTVHHIGVQTDELQAVVQRLRALGVSVTDIRHEPAAAYAMAQGPDRLLVEIFQPDPTAVPPELRDYFSISPAGLSEG</sequence>
<protein>
    <submittedName>
        <fullName evidence="3">VOC family protein</fullName>
    </submittedName>
</protein>
<dbReference type="PANTHER" id="PTHR43048">
    <property type="entry name" value="METHYLMALONYL-COA EPIMERASE"/>
    <property type="match status" value="1"/>
</dbReference>
<accession>A0ABV5YCR5</accession>
<gene>
    <name evidence="3" type="ORF">ACFFNX_11635</name>
</gene>
<reference evidence="3 4" key="1">
    <citation type="submission" date="2024-09" db="EMBL/GenBank/DDBJ databases">
        <authorList>
            <person name="Sun Q."/>
            <person name="Mori K."/>
        </authorList>
    </citation>
    <scope>NUCLEOTIDE SEQUENCE [LARGE SCALE GENOMIC DNA]</scope>
    <source>
        <strain evidence="3 4">TBRC 0563</strain>
    </source>
</reference>
<dbReference type="InterPro" id="IPR037523">
    <property type="entry name" value="VOC_core"/>
</dbReference>
<feature type="domain" description="VOC" evidence="2">
    <location>
        <begin position="3"/>
        <end position="116"/>
    </location>
</feature>
<organism evidence="3 4">
    <name type="scientific">Actinoallomurus acaciae</name>
    <dbReference type="NCBI Taxonomy" id="502577"/>
    <lineage>
        <taxon>Bacteria</taxon>
        <taxon>Bacillati</taxon>
        <taxon>Actinomycetota</taxon>
        <taxon>Actinomycetes</taxon>
        <taxon>Streptosporangiales</taxon>
        <taxon>Thermomonosporaceae</taxon>
        <taxon>Actinoallomurus</taxon>
    </lineage>
</organism>
<dbReference type="InterPro" id="IPR051785">
    <property type="entry name" value="MMCE/EMCE_epimerase"/>
</dbReference>
<dbReference type="PROSITE" id="PS51819">
    <property type="entry name" value="VOC"/>
    <property type="match status" value="1"/>
</dbReference>
<dbReference type="PANTHER" id="PTHR43048:SF5">
    <property type="entry name" value="BLR5325 PROTEIN"/>
    <property type="match status" value="1"/>
</dbReference>
<keyword evidence="4" id="KW-1185">Reference proteome</keyword>
<dbReference type="InterPro" id="IPR029068">
    <property type="entry name" value="Glyas_Bleomycin-R_OHBP_Dase"/>
</dbReference>
<evidence type="ECO:0000313" key="4">
    <source>
        <dbReference type="Proteomes" id="UP001589627"/>
    </source>
</evidence>
<dbReference type="CDD" id="cd06587">
    <property type="entry name" value="VOC"/>
    <property type="match status" value="1"/>
</dbReference>
<dbReference type="Proteomes" id="UP001589627">
    <property type="component" value="Unassembled WGS sequence"/>
</dbReference>
<dbReference type="RefSeq" id="WP_378199290.1">
    <property type="nucleotide sequence ID" value="NZ_JBHLZP010000063.1"/>
</dbReference>
<evidence type="ECO:0000259" key="2">
    <source>
        <dbReference type="PROSITE" id="PS51819"/>
    </source>
</evidence>
<proteinExistence type="predicted"/>
<name>A0ABV5YCR5_9ACTN</name>
<dbReference type="SUPFAM" id="SSF54593">
    <property type="entry name" value="Glyoxalase/Bleomycin resistance protein/Dihydroxybiphenyl dioxygenase"/>
    <property type="match status" value="1"/>
</dbReference>
<comment type="caution">
    <text evidence="3">The sequence shown here is derived from an EMBL/GenBank/DDBJ whole genome shotgun (WGS) entry which is preliminary data.</text>
</comment>